<feature type="signal peptide" evidence="1">
    <location>
        <begin position="1"/>
        <end position="23"/>
    </location>
</feature>
<sequence length="163" mass="18265">MKTYIISLSLFSLILIFSCQQESKSTTNQSNSENPIPEPTPLTFQIIKTLAHDTSAFTQGFIFDKGQLIEGTGLEKHTRINKIDTSSAKVEVLKSNYDNDIFGEGITILNNKLYQLTYLNNKIFTFDLDNLKQPIATHTWQNEGWGLTHDSTSLILSDGSSTL</sequence>
<dbReference type="AlphaFoldDB" id="A0AAJ4XCN7"/>
<gene>
    <name evidence="2" type="ORF">SAMEA4412673_01997</name>
</gene>
<dbReference type="PROSITE" id="PS51257">
    <property type="entry name" value="PROKAR_LIPOPROTEIN"/>
    <property type="match status" value="1"/>
</dbReference>
<organism evidence="2 3">
    <name type="scientific">Sphingobacterium mizutaii</name>
    <dbReference type="NCBI Taxonomy" id="1010"/>
    <lineage>
        <taxon>Bacteria</taxon>
        <taxon>Pseudomonadati</taxon>
        <taxon>Bacteroidota</taxon>
        <taxon>Sphingobacteriia</taxon>
        <taxon>Sphingobacteriales</taxon>
        <taxon>Sphingobacteriaceae</taxon>
        <taxon>Sphingobacterium</taxon>
    </lineage>
</organism>
<evidence type="ECO:0000313" key="2">
    <source>
        <dbReference type="EMBL" id="SNV50257.1"/>
    </source>
</evidence>
<dbReference type="Proteomes" id="UP000215355">
    <property type="component" value="Chromosome 1"/>
</dbReference>
<dbReference type="InterPro" id="IPR007788">
    <property type="entry name" value="QCT"/>
</dbReference>
<dbReference type="Pfam" id="PF05096">
    <property type="entry name" value="Glu_cyclase_2"/>
    <property type="match status" value="1"/>
</dbReference>
<dbReference type="PANTHER" id="PTHR31270">
    <property type="entry name" value="GLUTAMINYL-PEPTIDE CYCLOTRANSFERASE"/>
    <property type="match status" value="1"/>
</dbReference>
<protein>
    <submittedName>
        <fullName evidence="2">Glutamine cyclotransferase</fullName>
    </submittedName>
</protein>
<evidence type="ECO:0000256" key="1">
    <source>
        <dbReference type="SAM" id="SignalP"/>
    </source>
</evidence>
<dbReference type="GO" id="GO:0016603">
    <property type="term" value="F:glutaminyl-peptide cyclotransferase activity"/>
    <property type="evidence" value="ECO:0007669"/>
    <property type="project" value="InterPro"/>
</dbReference>
<dbReference type="PANTHER" id="PTHR31270:SF1">
    <property type="entry name" value="GLUTAMINYL-PEPTIDE CYCLOTRANSFERASE"/>
    <property type="match status" value="1"/>
</dbReference>
<name>A0AAJ4XCN7_9SPHI</name>
<evidence type="ECO:0000313" key="3">
    <source>
        <dbReference type="Proteomes" id="UP000215355"/>
    </source>
</evidence>
<dbReference type="EMBL" id="LT906468">
    <property type="protein sequence ID" value="SNV50257.1"/>
    <property type="molecule type" value="Genomic_DNA"/>
</dbReference>
<proteinExistence type="predicted"/>
<accession>A0AAJ4XCN7</accession>
<keyword evidence="1" id="KW-0732">Signal</keyword>
<feature type="chain" id="PRO_5042492109" evidence="1">
    <location>
        <begin position="24"/>
        <end position="163"/>
    </location>
</feature>
<dbReference type="KEGG" id="smiz:4412673_01997"/>
<reference evidence="2 3" key="1">
    <citation type="submission" date="2017-06" db="EMBL/GenBank/DDBJ databases">
        <authorList>
            <consortium name="Pathogen Informatics"/>
        </authorList>
    </citation>
    <scope>NUCLEOTIDE SEQUENCE [LARGE SCALE GENOMIC DNA]</scope>
    <source>
        <strain evidence="2 3">NCTC12149</strain>
    </source>
</reference>